<dbReference type="Gene3D" id="2.40.420.20">
    <property type="match status" value="1"/>
</dbReference>
<dbReference type="Proteomes" id="UP001056426">
    <property type="component" value="Chromosome"/>
</dbReference>
<dbReference type="InterPro" id="IPR058627">
    <property type="entry name" value="MdtA-like_C"/>
</dbReference>
<feature type="domain" description="Multidrug resistance protein MdtA-like C-terminal permuted SH3" evidence="4">
    <location>
        <begin position="284"/>
        <end position="339"/>
    </location>
</feature>
<dbReference type="PANTHER" id="PTHR30469">
    <property type="entry name" value="MULTIDRUG RESISTANCE PROTEIN MDTA"/>
    <property type="match status" value="1"/>
</dbReference>
<dbReference type="GO" id="GO:1990281">
    <property type="term" value="C:efflux pump complex"/>
    <property type="evidence" value="ECO:0007669"/>
    <property type="project" value="TreeGrafter"/>
</dbReference>
<sequence length="358" mass="39291">MKYLIPLLLPIVCVACSTSQAGDTESADAARLSFVEPAKVEVSTITAQKGSFDLELISNGKLEAQSKAVVPFTVQEQIVSINVYEGQYVSSGQVLGRLDTFSFQKRLSDAVNAYEQAQLDLEDRLLGLGYSIGDTATIPDNILKMAQLRSNFNIAVSSLQEAERNYEQATIKAPISGIVANLYARENNHSSGFQYFCQILDISTMSIVFNVLETELPAIKKGQSVEVFPFALSGQSFKGTVTSINPAIDERGMVRIMACIPNPDGKLLDGMNARVLLKNSVPDCIIIPKEAVLYRQNRKVVFVYKEGKAIWTYVETSHENSTNVAVTDGLEEGMEVIVENNINLAHEAEVVLRNKDSH</sequence>
<reference evidence="5" key="1">
    <citation type="submission" date="2022-05" db="EMBL/GenBank/DDBJ databases">
        <authorList>
            <person name="Sun X."/>
        </authorList>
    </citation>
    <scope>NUCLEOTIDE SEQUENCE</scope>
    <source>
        <strain evidence="5">Ai-910</strain>
    </source>
</reference>
<keyword evidence="2" id="KW-0732">Signal</keyword>
<keyword evidence="6" id="KW-1185">Reference proteome</keyword>
<protein>
    <submittedName>
        <fullName evidence="5">Efflux RND transporter periplasmic adaptor subunit</fullName>
    </submittedName>
</protein>
<evidence type="ECO:0000313" key="5">
    <source>
        <dbReference type="EMBL" id="URW80377.1"/>
    </source>
</evidence>
<organism evidence="5 6">
    <name type="scientific">Xiashengella succiniciproducens</name>
    <dbReference type="NCBI Taxonomy" id="2949635"/>
    <lineage>
        <taxon>Bacteria</taxon>
        <taxon>Pseudomonadati</taxon>
        <taxon>Bacteroidota</taxon>
        <taxon>Bacteroidia</taxon>
        <taxon>Marinilabiliales</taxon>
        <taxon>Marinilabiliaceae</taxon>
        <taxon>Xiashengella</taxon>
    </lineage>
</organism>
<feature type="chain" id="PRO_5039888450" evidence="2">
    <location>
        <begin position="22"/>
        <end position="358"/>
    </location>
</feature>
<dbReference type="NCBIfam" id="TIGR01730">
    <property type="entry name" value="RND_mfp"/>
    <property type="match status" value="1"/>
</dbReference>
<evidence type="ECO:0000313" key="6">
    <source>
        <dbReference type="Proteomes" id="UP001056426"/>
    </source>
</evidence>
<dbReference type="InterPro" id="IPR058792">
    <property type="entry name" value="Beta-barrel_RND_2"/>
</dbReference>
<reference evidence="5" key="2">
    <citation type="submission" date="2022-06" db="EMBL/GenBank/DDBJ databases">
        <title>Xiashengella guii gen. nov. sp. nov., a bacterium isolated form anaerobic digestion tank.</title>
        <authorList>
            <person name="Huang H."/>
        </authorList>
    </citation>
    <scope>NUCLEOTIDE SEQUENCE</scope>
    <source>
        <strain evidence="5">Ai-910</strain>
    </source>
</reference>
<accession>A0A9J6ZS00</accession>
<evidence type="ECO:0000256" key="2">
    <source>
        <dbReference type="SAM" id="SignalP"/>
    </source>
</evidence>
<evidence type="ECO:0000259" key="3">
    <source>
        <dbReference type="Pfam" id="PF25954"/>
    </source>
</evidence>
<dbReference type="SUPFAM" id="SSF111369">
    <property type="entry name" value="HlyD-like secretion proteins"/>
    <property type="match status" value="1"/>
</dbReference>
<dbReference type="Gene3D" id="2.40.50.100">
    <property type="match status" value="1"/>
</dbReference>
<dbReference type="Pfam" id="PF25967">
    <property type="entry name" value="RND-MFP_C"/>
    <property type="match status" value="1"/>
</dbReference>
<proteinExistence type="inferred from homology"/>
<feature type="signal peptide" evidence="2">
    <location>
        <begin position="1"/>
        <end position="21"/>
    </location>
</feature>
<dbReference type="AlphaFoldDB" id="A0A9J6ZS00"/>
<dbReference type="GO" id="GO:0015562">
    <property type="term" value="F:efflux transmembrane transporter activity"/>
    <property type="evidence" value="ECO:0007669"/>
    <property type="project" value="TreeGrafter"/>
</dbReference>
<dbReference type="Pfam" id="PF25954">
    <property type="entry name" value="Beta-barrel_RND_2"/>
    <property type="match status" value="1"/>
</dbReference>
<dbReference type="RefSeq" id="WP_250724527.1">
    <property type="nucleotide sequence ID" value="NZ_CP098400.1"/>
</dbReference>
<gene>
    <name evidence="5" type="ORF">M9189_03285</name>
</gene>
<dbReference type="KEGG" id="alkq:M9189_03285"/>
<dbReference type="EMBL" id="CP098400">
    <property type="protein sequence ID" value="URW80377.1"/>
    <property type="molecule type" value="Genomic_DNA"/>
</dbReference>
<dbReference type="Gene3D" id="2.40.30.170">
    <property type="match status" value="1"/>
</dbReference>
<dbReference type="InterPro" id="IPR006143">
    <property type="entry name" value="RND_pump_MFP"/>
</dbReference>
<evidence type="ECO:0000256" key="1">
    <source>
        <dbReference type="ARBA" id="ARBA00009477"/>
    </source>
</evidence>
<feature type="domain" description="CusB-like beta-barrel" evidence="3">
    <location>
        <begin position="208"/>
        <end position="279"/>
    </location>
</feature>
<evidence type="ECO:0000259" key="4">
    <source>
        <dbReference type="Pfam" id="PF25967"/>
    </source>
</evidence>
<comment type="similarity">
    <text evidence="1">Belongs to the membrane fusion protein (MFP) (TC 8.A.1) family.</text>
</comment>
<name>A0A9J6ZS00_9BACT</name>